<evidence type="ECO:0000313" key="3">
    <source>
        <dbReference type="WBParaSite" id="PSAMB.scaffold447size56213.g5962.t1"/>
    </source>
</evidence>
<dbReference type="SUPFAM" id="SSF82895">
    <property type="entry name" value="TSP-1 type 1 repeat"/>
    <property type="match status" value="1"/>
</dbReference>
<proteinExistence type="predicted"/>
<dbReference type="Pfam" id="PF00090">
    <property type="entry name" value="TSP_1"/>
    <property type="match status" value="1"/>
</dbReference>
<dbReference type="PROSITE" id="PS50092">
    <property type="entry name" value="TSP1"/>
    <property type="match status" value="1"/>
</dbReference>
<feature type="signal peptide" evidence="1">
    <location>
        <begin position="1"/>
        <end position="17"/>
    </location>
</feature>
<keyword evidence="2" id="KW-1185">Reference proteome</keyword>
<reference evidence="3" key="1">
    <citation type="submission" date="2022-11" db="UniProtKB">
        <authorList>
            <consortium name="WormBaseParasite"/>
        </authorList>
    </citation>
    <scope>IDENTIFICATION</scope>
</reference>
<keyword evidence="1" id="KW-0732">Signal</keyword>
<dbReference type="InterPro" id="IPR000884">
    <property type="entry name" value="TSP1_rpt"/>
</dbReference>
<dbReference type="Gene3D" id="2.20.100.10">
    <property type="entry name" value="Thrombospondin type-1 (TSP1) repeat"/>
    <property type="match status" value="1"/>
</dbReference>
<evidence type="ECO:0000256" key="1">
    <source>
        <dbReference type="SAM" id="SignalP"/>
    </source>
</evidence>
<dbReference type="AlphaFoldDB" id="A0A914WPQ9"/>
<name>A0A914WPQ9_9BILA</name>
<dbReference type="Proteomes" id="UP000887566">
    <property type="component" value="Unplaced"/>
</dbReference>
<accession>A0A914WPQ9</accession>
<organism evidence="2 3">
    <name type="scientific">Plectus sambesii</name>
    <dbReference type="NCBI Taxonomy" id="2011161"/>
    <lineage>
        <taxon>Eukaryota</taxon>
        <taxon>Metazoa</taxon>
        <taxon>Ecdysozoa</taxon>
        <taxon>Nematoda</taxon>
        <taxon>Chromadorea</taxon>
        <taxon>Plectida</taxon>
        <taxon>Plectina</taxon>
        <taxon>Plectoidea</taxon>
        <taxon>Plectidae</taxon>
        <taxon>Plectus</taxon>
    </lineage>
</organism>
<dbReference type="WBParaSite" id="PSAMB.scaffold447size56213.g5962.t1">
    <property type="protein sequence ID" value="PSAMB.scaffold447size56213.g5962.t1"/>
    <property type="gene ID" value="PSAMB.scaffold447size56213.g5962"/>
</dbReference>
<protein>
    <submittedName>
        <fullName evidence="3">Uncharacterized protein</fullName>
    </submittedName>
</protein>
<dbReference type="InterPro" id="IPR036383">
    <property type="entry name" value="TSP1_rpt_sf"/>
</dbReference>
<dbReference type="SMART" id="SM00209">
    <property type="entry name" value="TSP1"/>
    <property type="match status" value="1"/>
</dbReference>
<sequence>MNRYFSLLIFLFNVVRGDIGAVKYQGCFRLPGSTPGSLIVVNDMKEKISYEECLNEAASVNAQAFGIRLHTWAKLEGYCYYGPLSAFTAYVNVSTVPNCDESCPGTPSTYPCGTAIISGTVTTYTSVVYSITYCNCCNTSWSDWSECSQTCGYGVRNRNQILNNGTSCNSTKIFEYQSCNNTAACRVTSTAETPLKIQCENILNGYYAFSSCYFLSDTTDNPTKMCAVPDASLASFFGTDLVSQLGSVFLRSDSVISSTSLQYVSGDLKWLFNGTYYRFLSNVTIEAPAQSCISLVSNKNSSGDISEIPHLNHTLCSSAINAMCMKYDNIYSSYKGIEGKLIMELQSAESATTELDSHACGARCSRIISCLGFNYRQTDQSCIPTKVSYRMPMTISGSDVYSITDDPDWIFYDRI</sequence>
<evidence type="ECO:0000313" key="2">
    <source>
        <dbReference type="Proteomes" id="UP000887566"/>
    </source>
</evidence>
<feature type="chain" id="PRO_5037227841" evidence="1">
    <location>
        <begin position="18"/>
        <end position="415"/>
    </location>
</feature>